<name>A0A372IQ71_9BACT</name>
<organism evidence="1 2">
    <name type="scientific">Paracidobacterium acidisoli</name>
    <dbReference type="NCBI Taxonomy" id="2303751"/>
    <lineage>
        <taxon>Bacteria</taxon>
        <taxon>Pseudomonadati</taxon>
        <taxon>Acidobacteriota</taxon>
        <taxon>Terriglobia</taxon>
        <taxon>Terriglobales</taxon>
        <taxon>Acidobacteriaceae</taxon>
        <taxon>Paracidobacterium</taxon>
    </lineage>
</organism>
<keyword evidence="2" id="KW-1185">Reference proteome</keyword>
<comment type="caution">
    <text evidence="1">The sequence shown here is derived from an EMBL/GenBank/DDBJ whole genome shotgun (WGS) entry which is preliminary data.</text>
</comment>
<evidence type="ECO:0000313" key="1">
    <source>
        <dbReference type="EMBL" id="RFU16891.1"/>
    </source>
</evidence>
<proteinExistence type="predicted"/>
<keyword evidence="1" id="KW-0808">Transferase</keyword>
<dbReference type="InterPro" id="IPR028228">
    <property type="entry name" value="Imm53"/>
</dbReference>
<dbReference type="RefSeq" id="WP_117299059.1">
    <property type="nucleotide sequence ID" value="NZ_QVQT02000003.1"/>
</dbReference>
<sequence>MSKDNLEWLDEWYQRQCNGTWEHRQGVQLRQLDNPGWHLTINLAGTSAENSLPRKISLNTPAGDWIACSIAAHRFEGSGDPRKLEQIIGVFRKWVEAPSPALSVASRRRIP</sequence>
<dbReference type="EMBL" id="QVQT01000003">
    <property type="protein sequence ID" value="RFU16891.1"/>
    <property type="molecule type" value="Genomic_DNA"/>
</dbReference>
<reference evidence="1 2" key="1">
    <citation type="submission" date="2018-08" db="EMBL/GenBank/DDBJ databases">
        <title>Acidipila sp. 4G-K13, an acidobacterium isolated from forest soil.</title>
        <authorList>
            <person name="Gao Z.-H."/>
            <person name="Qiu L.-H."/>
        </authorList>
    </citation>
    <scope>NUCLEOTIDE SEQUENCE [LARGE SCALE GENOMIC DNA]</scope>
    <source>
        <strain evidence="1 2">4G-K13</strain>
    </source>
</reference>
<dbReference type="OrthoDB" id="3533713at2"/>
<dbReference type="Proteomes" id="UP000264702">
    <property type="component" value="Unassembled WGS sequence"/>
</dbReference>
<protein>
    <submittedName>
        <fullName evidence="1">Rhodanese-related sulfurtransferase</fullName>
    </submittedName>
</protein>
<gene>
    <name evidence="1" type="ORF">D0Y96_09135</name>
</gene>
<dbReference type="GO" id="GO:0016740">
    <property type="term" value="F:transferase activity"/>
    <property type="evidence" value="ECO:0007669"/>
    <property type="project" value="UniProtKB-KW"/>
</dbReference>
<evidence type="ECO:0000313" key="2">
    <source>
        <dbReference type="Proteomes" id="UP000264702"/>
    </source>
</evidence>
<dbReference type="Pfam" id="PF15580">
    <property type="entry name" value="Imm53"/>
    <property type="match status" value="1"/>
</dbReference>
<accession>A0A372IQ71</accession>
<dbReference type="AlphaFoldDB" id="A0A372IQ71"/>